<protein>
    <submittedName>
        <fullName evidence="12">Outer membrane usher protein</fullName>
    </submittedName>
</protein>
<dbReference type="InterPro" id="IPR037224">
    <property type="entry name" value="PapC_N_sf"/>
</dbReference>
<dbReference type="Gene3D" id="2.60.40.2610">
    <property type="entry name" value="Outer membrane usher protein FimD, plug domain"/>
    <property type="match status" value="1"/>
</dbReference>
<dbReference type="EMBL" id="CU928158">
    <property type="protein sequence ID" value="CAQ87743.1"/>
    <property type="molecule type" value="Genomic_DNA"/>
</dbReference>
<dbReference type="NCBIfam" id="NF007337">
    <property type="entry name" value="PRK09828.1"/>
    <property type="match status" value="1"/>
</dbReference>
<evidence type="ECO:0000256" key="5">
    <source>
        <dbReference type="ARBA" id="ARBA00022692"/>
    </source>
</evidence>
<feature type="domain" description="PapC N-terminal" evidence="11">
    <location>
        <begin position="34"/>
        <end position="185"/>
    </location>
</feature>
<evidence type="ECO:0000256" key="2">
    <source>
        <dbReference type="ARBA" id="ARBA00008064"/>
    </source>
</evidence>
<keyword evidence="8 9" id="KW-0998">Cell outer membrane</keyword>
<comment type="subcellular location">
    <subcellularLocation>
        <location evidence="1 9">Cell outer membrane</location>
        <topology evidence="1 9">Multi-pass membrane protein</topology>
    </subcellularLocation>
</comment>
<dbReference type="PANTHER" id="PTHR30451">
    <property type="entry name" value="OUTER MEMBRANE USHER PROTEIN"/>
    <property type="match status" value="1"/>
</dbReference>
<dbReference type="InterPro" id="IPR042186">
    <property type="entry name" value="FimD_plug_dom"/>
</dbReference>
<organism evidence="12 13">
    <name type="scientific">Escherichia fergusonii (strain ATCC 35469 / DSM 13698 / CCUG 18766 / IAM 14443 / JCM 21226 / LMG 7866 / NBRC 102419 / NCTC 12128 / CDC 0568-73)</name>
    <dbReference type="NCBI Taxonomy" id="585054"/>
    <lineage>
        <taxon>Bacteria</taxon>
        <taxon>Pseudomonadati</taxon>
        <taxon>Pseudomonadota</taxon>
        <taxon>Gammaproteobacteria</taxon>
        <taxon>Enterobacterales</taxon>
        <taxon>Enterobacteriaceae</taxon>
        <taxon>Escherichia</taxon>
    </lineage>
</organism>
<keyword evidence="3 9" id="KW-0813">Transport</keyword>
<evidence type="ECO:0000313" key="12">
    <source>
        <dbReference type="EMBL" id="CAQ87743.1"/>
    </source>
</evidence>
<reference evidence="13" key="1">
    <citation type="journal article" date="2009" name="PLoS Genet.">
        <title>Organised genome dynamics in the Escherichia coli species results in highly diverse adaptive paths.</title>
        <authorList>
            <person name="Touchon M."/>
            <person name="Hoede C."/>
            <person name="Tenaillon O."/>
            <person name="Barbe V."/>
            <person name="Baeriswyl S."/>
            <person name="Bidet P."/>
            <person name="Bingen E."/>
            <person name="Bonacorsi S."/>
            <person name="Bouchier C."/>
            <person name="Bouvet O."/>
            <person name="Calteau A."/>
            <person name="Chiapello H."/>
            <person name="Clermont O."/>
            <person name="Cruveiller S."/>
            <person name="Danchin A."/>
            <person name="Diard M."/>
            <person name="Dossat C."/>
            <person name="Karoui M.E."/>
            <person name="Frapy E."/>
            <person name="Garry L."/>
            <person name="Ghigo J.M."/>
            <person name="Gilles A.M."/>
            <person name="Johnson J."/>
            <person name="Le Bouguenec C."/>
            <person name="Lescat M."/>
            <person name="Mangenot S."/>
            <person name="Martinez-Jehanne V."/>
            <person name="Matic I."/>
            <person name="Nassif X."/>
            <person name="Oztas S."/>
            <person name="Petit M.A."/>
            <person name="Pichon C."/>
            <person name="Rouy Z."/>
            <person name="Ruf C.S."/>
            <person name="Schneider D."/>
            <person name="Tourret J."/>
            <person name="Vacherie B."/>
            <person name="Vallenet D."/>
            <person name="Medigue C."/>
            <person name="Rocha E.P.C."/>
            <person name="Denamur E."/>
        </authorList>
    </citation>
    <scope>NUCLEOTIDE SEQUENCE [LARGE SCALE GENOMIC DNA]</scope>
    <source>
        <strain evidence="13">ATCC 35469 / DSM 13698 / BCRC 15582 / CCUG 18766 / IAM 14443 / JCM 21226 / LMG 7866 / NBRC 102419 / NCTC 12128 / CDC 0568-73</strain>
    </source>
</reference>
<keyword evidence="9" id="KW-1029">Fimbrium biogenesis</keyword>
<gene>
    <name evidence="12" type="primary">htrE</name>
    <name evidence="12" type="ordered locus">EFER_0161</name>
</gene>
<dbReference type="Gene3D" id="3.10.20.410">
    <property type="match status" value="1"/>
</dbReference>
<dbReference type="FunFam" id="2.60.40.3110:FF:000001">
    <property type="entry name" value="Putative fimbrial outer membrane usher"/>
    <property type="match status" value="1"/>
</dbReference>
<dbReference type="GeneID" id="75058754"/>
<dbReference type="KEGG" id="efe:EFER_0161"/>
<dbReference type="Pfam" id="PF13953">
    <property type="entry name" value="PapC_C"/>
    <property type="match status" value="1"/>
</dbReference>
<dbReference type="Proteomes" id="UP000000745">
    <property type="component" value="Chromosome"/>
</dbReference>
<dbReference type="InterPro" id="IPR025949">
    <property type="entry name" value="PapC-like_C"/>
</dbReference>
<dbReference type="Gene3D" id="2.60.40.3110">
    <property type="match status" value="1"/>
</dbReference>
<feature type="domain" description="PapC-like C-terminal" evidence="10">
    <location>
        <begin position="780"/>
        <end position="844"/>
    </location>
</feature>
<dbReference type="GO" id="GO:0009297">
    <property type="term" value="P:pilus assembly"/>
    <property type="evidence" value="ECO:0007669"/>
    <property type="project" value="InterPro"/>
</dbReference>
<dbReference type="Pfam" id="PF13954">
    <property type="entry name" value="PapC_N"/>
    <property type="match status" value="1"/>
</dbReference>
<dbReference type="InterPro" id="IPR018030">
    <property type="entry name" value="Fimbrial_membr_usher_CS"/>
</dbReference>
<dbReference type="Gene3D" id="2.60.40.2070">
    <property type="match status" value="1"/>
</dbReference>
<name>B7LW46_ESCF3</name>
<dbReference type="PANTHER" id="PTHR30451:SF3">
    <property type="entry name" value="OUTER MEMBRANE USHER PROTEIN HTRE-RELATED"/>
    <property type="match status" value="1"/>
</dbReference>
<keyword evidence="6" id="KW-0732">Signal</keyword>
<evidence type="ECO:0000313" key="13">
    <source>
        <dbReference type="Proteomes" id="UP000000745"/>
    </source>
</evidence>
<dbReference type="Pfam" id="PF00577">
    <property type="entry name" value="Usher"/>
    <property type="match status" value="1"/>
</dbReference>
<sequence length="865" mass="95702">MQKITTTHPYNLTQIATLCALLYSSCSISAEHVEYDHTFLMGRDASNIDLSRYSEGNPTLPGIYDVNVYVNDQPVINQSIPFVVIDGKKNAQACITQKNILQFHITQPDIHSENAVLLERDEELGDCLNLTEIIPQSSVRYDVNDQRLDIDVPQAWVMKNYQNYVDPSLWENGINAAMLSYNVNGYHSESPGRKNDSLYASFNGGVNLGAWRMRASGNYNWMNDSGSDYNFQNRYLQRDLASLRSQLIIGESYTTGETFDSVSIRGVRLYSDSRMLPPALASFAPVIHGVANTNAKVTITQSGYKIYETTVPPGAFTIDDLSPSGYGSDLIVTIEEADGSKRTFSQPFSSVVQMLRPGVGRWDISGGQVLKDDIQDEPNLFQASYYYGLNNYLTAYTGIQLTDNNYTAGLLGLGLNTSLGAFSFDVTHSNVRIPEDKTYQGQSYRLSWNKLFEDTSTSLNIAAYRYSTQNYLGLNDALTLIDEVKHPEQELEPQSMRNYSRMKNQVTVSINQPLKFEKKDYGSFYLSGSWSDYWASGQNQSNYSIGYSNSASWGSYSISAQRSWNEDGETDDSIYLSFTIPIEKLLGTEHRDSGFQNIDTQLNSDFKGNNQLNISSSGYNDNNRISYSVNTGYTMNKSTDDLSYIGGYASYESPWGTLAGSVSASSDNSRQFSLNTDGGFVLHSGGLTFSNDSFSDSDTLAVVQAPGAKGARINYGNSTVDRWGYGVTSALSPYHENRIALDINDLENDVELKSTSTVAVPRQGSVIFAGFETVQGQSAIMNIKRSDGRNIPFAADIYDEQGNNIGNVGQGGQAFVRGISQQGNIQIKWLEAGKPVNCLAHYQQNAEAEKIAQTIIINGINCQIQ</sequence>
<dbReference type="InterPro" id="IPR025885">
    <property type="entry name" value="PapC_N"/>
</dbReference>
<dbReference type="PROSITE" id="PS01151">
    <property type="entry name" value="FIMBRIAL_USHER"/>
    <property type="match status" value="1"/>
</dbReference>
<keyword evidence="5 9" id="KW-0812">Transmembrane</keyword>
<dbReference type="SUPFAM" id="SSF141729">
    <property type="entry name" value="FimD N-terminal domain-like"/>
    <property type="match status" value="1"/>
</dbReference>
<dbReference type="AlphaFoldDB" id="B7LW46"/>
<evidence type="ECO:0000256" key="4">
    <source>
        <dbReference type="ARBA" id="ARBA00022452"/>
    </source>
</evidence>
<evidence type="ECO:0000256" key="3">
    <source>
        <dbReference type="ARBA" id="ARBA00022448"/>
    </source>
</evidence>
<comment type="similarity">
    <text evidence="2 9">Belongs to the fimbrial export usher family.</text>
</comment>
<dbReference type="InterPro" id="IPR000015">
    <property type="entry name" value="Fimb_usher"/>
</dbReference>
<proteinExistence type="inferred from homology"/>
<accession>B7LW46</accession>
<evidence type="ECO:0000256" key="6">
    <source>
        <dbReference type="ARBA" id="ARBA00022729"/>
    </source>
</evidence>
<dbReference type="GO" id="GO:0015473">
    <property type="term" value="F:fimbrial usher porin activity"/>
    <property type="evidence" value="ECO:0007669"/>
    <property type="project" value="InterPro"/>
</dbReference>
<keyword evidence="4" id="KW-1134">Transmembrane beta strand</keyword>
<keyword evidence="13" id="KW-1185">Reference proteome</keyword>
<evidence type="ECO:0000256" key="8">
    <source>
        <dbReference type="ARBA" id="ARBA00023237"/>
    </source>
</evidence>
<dbReference type="InterPro" id="IPR043142">
    <property type="entry name" value="PapC-like_C_sf"/>
</dbReference>
<evidence type="ECO:0000259" key="11">
    <source>
        <dbReference type="Pfam" id="PF13954"/>
    </source>
</evidence>
<keyword evidence="7 9" id="KW-0472">Membrane</keyword>
<dbReference type="HOGENOM" id="CLU_009120_3_1_6"/>
<evidence type="ECO:0000256" key="9">
    <source>
        <dbReference type="RuleBase" id="RU003884"/>
    </source>
</evidence>
<evidence type="ECO:0000256" key="7">
    <source>
        <dbReference type="ARBA" id="ARBA00023136"/>
    </source>
</evidence>
<evidence type="ECO:0000256" key="1">
    <source>
        <dbReference type="ARBA" id="ARBA00004571"/>
    </source>
</evidence>
<evidence type="ECO:0000259" key="10">
    <source>
        <dbReference type="Pfam" id="PF13953"/>
    </source>
</evidence>
<dbReference type="GO" id="GO:0009279">
    <property type="term" value="C:cell outer membrane"/>
    <property type="evidence" value="ECO:0007669"/>
    <property type="project" value="UniProtKB-SubCell"/>
</dbReference>
<dbReference type="RefSeq" id="WP_001169655.1">
    <property type="nucleotide sequence ID" value="NC_011740.1"/>
</dbReference>